<comment type="subcellular location">
    <subcellularLocation>
        <location evidence="10">Cytoplasm</location>
    </subcellularLocation>
</comment>
<keyword evidence="13" id="KW-1185">Reference proteome</keyword>
<evidence type="ECO:0000313" key="12">
    <source>
        <dbReference type="EMBL" id="MEL5988303.1"/>
    </source>
</evidence>
<dbReference type="Proteomes" id="UP001398420">
    <property type="component" value="Unassembled WGS sequence"/>
</dbReference>
<feature type="active site" evidence="10">
    <location>
        <position position="185"/>
    </location>
</feature>
<dbReference type="PROSITE" id="PS51273">
    <property type="entry name" value="GATASE_TYPE_1"/>
    <property type="match status" value="1"/>
</dbReference>
<comment type="subunit">
    <text evidence="2 10">Heterodimer of HisH and HisF.</text>
</comment>
<name>A0ABU9LKE4_9BACL</name>
<dbReference type="RefSeq" id="WP_087679969.1">
    <property type="nucleotide sequence ID" value="NZ_JBBCRB010000003.1"/>
</dbReference>
<keyword evidence="7 10" id="KW-0456">Lyase</keyword>
<dbReference type="HAMAP" id="MF_00278">
    <property type="entry name" value="HisH"/>
    <property type="match status" value="1"/>
</dbReference>
<keyword evidence="5 10" id="KW-0315">Glutamine amidotransferase</keyword>
<evidence type="ECO:0000256" key="7">
    <source>
        <dbReference type="ARBA" id="ARBA00023239"/>
    </source>
</evidence>
<protein>
    <recommendedName>
        <fullName evidence="10">Imidazole glycerol phosphate synthase subunit HisH</fullName>
        <ecNumber evidence="10">4.3.2.10</ecNumber>
    </recommendedName>
    <alternativeName>
        <fullName evidence="10">IGP synthase glutaminase subunit</fullName>
        <ecNumber evidence="10">3.5.1.2</ecNumber>
    </alternativeName>
    <alternativeName>
        <fullName evidence="10">IGP synthase subunit HisH</fullName>
    </alternativeName>
    <alternativeName>
        <fullName evidence="10">ImGP synthase subunit HisH</fullName>
        <shortName evidence="10">IGPS subunit HisH</shortName>
    </alternativeName>
</protein>
<evidence type="ECO:0000313" key="13">
    <source>
        <dbReference type="Proteomes" id="UP001398420"/>
    </source>
</evidence>
<evidence type="ECO:0000259" key="11">
    <source>
        <dbReference type="Pfam" id="PF00117"/>
    </source>
</evidence>
<dbReference type="SUPFAM" id="SSF52317">
    <property type="entry name" value="Class I glutamine amidotransferase-like"/>
    <property type="match status" value="1"/>
</dbReference>
<dbReference type="GO" id="GO:0016829">
    <property type="term" value="F:lyase activity"/>
    <property type="evidence" value="ECO:0007669"/>
    <property type="project" value="UniProtKB-KW"/>
</dbReference>
<proteinExistence type="inferred from homology"/>
<dbReference type="InterPro" id="IPR010139">
    <property type="entry name" value="Imidazole-glycPsynth_HisH"/>
</dbReference>
<dbReference type="Pfam" id="PF00117">
    <property type="entry name" value="GATase"/>
    <property type="match status" value="1"/>
</dbReference>
<evidence type="ECO:0000256" key="2">
    <source>
        <dbReference type="ARBA" id="ARBA00011152"/>
    </source>
</evidence>
<reference evidence="12 13" key="1">
    <citation type="submission" date="2024-04" db="EMBL/GenBank/DDBJ databases">
        <authorList>
            <person name="Wu Y.S."/>
            <person name="Zhang L."/>
        </authorList>
    </citation>
    <scope>NUCLEOTIDE SEQUENCE [LARGE SCALE GENOMIC DNA]</scope>
    <source>
        <strain evidence="12 13">KG-01</strain>
    </source>
</reference>
<feature type="active site" evidence="10">
    <location>
        <position position="187"/>
    </location>
</feature>
<dbReference type="EC" id="4.3.2.10" evidence="10"/>
<comment type="catalytic activity">
    <reaction evidence="8 10">
        <text>5-[(5-phospho-1-deoxy-D-ribulos-1-ylimino)methylamino]-1-(5-phospho-beta-D-ribosyl)imidazole-4-carboxamide + L-glutamine = D-erythro-1-(imidazol-4-yl)glycerol 3-phosphate + 5-amino-1-(5-phospho-beta-D-ribosyl)imidazole-4-carboxamide + L-glutamate + H(+)</text>
        <dbReference type="Rhea" id="RHEA:24793"/>
        <dbReference type="ChEBI" id="CHEBI:15378"/>
        <dbReference type="ChEBI" id="CHEBI:29985"/>
        <dbReference type="ChEBI" id="CHEBI:58278"/>
        <dbReference type="ChEBI" id="CHEBI:58359"/>
        <dbReference type="ChEBI" id="CHEBI:58475"/>
        <dbReference type="ChEBI" id="CHEBI:58525"/>
        <dbReference type="EC" id="4.3.2.10"/>
    </reaction>
</comment>
<dbReference type="InterPro" id="IPR017926">
    <property type="entry name" value="GATASE"/>
</dbReference>
<dbReference type="PIRSF" id="PIRSF000495">
    <property type="entry name" value="Amidotransf_hisH"/>
    <property type="match status" value="1"/>
</dbReference>
<dbReference type="PANTHER" id="PTHR42701">
    <property type="entry name" value="IMIDAZOLE GLYCEROL PHOSPHATE SYNTHASE SUBUNIT HISH"/>
    <property type="match status" value="1"/>
</dbReference>
<evidence type="ECO:0000256" key="3">
    <source>
        <dbReference type="ARBA" id="ARBA00022605"/>
    </source>
</evidence>
<keyword evidence="6 10" id="KW-0368">Histidine biosynthesis</keyword>
<dbReference type="NCBIfam" id="TIGR01855">
    <property type="entry name" value="IMP_synth_hisH"/>
    <property type="match status" value="1"/>
</dbReference>
<sequence>MKVGIIDYGMGNLFSVEQAVKRLGYEVIVSSNIQELKQADAFILPGVGAFADAIGCLEKTGLNHFVYEIVEQQKPLLGICLGMQLLFEDSEENGFFKGLGIFKGTIRRFDDEKVRVPHMGWNNLTFTFTPNWQEPEELADRYVYFVHSYYGVDLAPEQLVAYAEYERIRVPGIVQKGNVTGMQFHPEKSGTCGMTLLKNWLQQVEGETQS</sequence>
<dbReference type="CDD" id="cd01748">
    <property type="entry name" value="GATase1_IGP_Synthase"/>
    <property type="match status" value="1"/>
</dbReference>
<dbReference type="Gene3D" id="3.40.50.880">
    <property type="match status" value="1"/>
</dbReference>
<keyword evidence="10" id="KW-0963">Cytoplasm</keyword>
<comment type="pathway">
    <text evidence="1 10">Amino-acid biosynthesis; L-histidine biosynthesis; L-histidine from 5-phospho-alpha-D-ribose 1-diphosphate: step 5/9.</text>
</comment>
<comment type="caution">
    <text evidence="12">The sequence shown here is derived from an EMBL/GenBank/DDBJ whole genome shotgun (WGS) entry which is preliminary data.</text>
</comment>
<evidence type="ECO:0000256" key="10">
    <source>
        <dbReference type="HAMAP-Rule" id="MF_00278"/>
    </source>
</evidence>
<keyword evidence="3 10" id="KW-0028">Amino-acid biosynthesis</keyword>
<dbReference type="EMBL" id="JBCEWA010000005">
    <property type="protein sequence ID" value="MEL5988303.1"/>
    <property type="molecule type" value="Genomic_DNA"/>
</dbReference>
<evidence type="ECO:0000256" key="6">
    <source>
        <dbReference type="ARBA" id="ARBA00023102"/>
    </source>
</evidence>
<dbReference type="InterPro" id="IPR029062">
    <property type="entry name" value="Class_I_gatase-like"/>
</dbReference>
<keyword evidence="4 10" id="KW-0378">Hydrolase</keyword>
<comment type="catalytic activity">
    <reaction evidence="9 10">
        <text>L-glutamine + H2O = L-glutamate + NH4(+)</text>
        <dbReference type="Rhea" id="RHEA:15889"/>
        <dbReference type="ChEBI" id="CHEBI:15377"/>
        <dbReference type="ChEBI" id="CHEBI:28938"/>
        <dbReference type="ChEBI" id="CHEBI:29985"/>
        <dbReference type="ChEBI" id="CHEBI:58359"/>
        <dbReference type="EC" id="3.5.1.2"/>
    </reaction>
</comment>
<evidence type="ECO:0000256" key="9">
    <source>
        <dbReference type="ARBA" id="ARBA00049534"/>
    </source>
</evidence>
<evidence type="ECO:0000256" key="5">
    <source>
        <dbReference type="ARBA" id="ARBA00022962"/>
    </source>
</evidence>
<evidence type="ECO:0000256" key="8">
    <source>
        <dbReference type="ARBA" id="ARBA00047838"/>
    </source>
</evidence>
<evidence type="ECO:0000256" key="4">
    <source>
        <dbReference type="ARBA" id="ARBA00022801"/>
    </source>
</evidence>
<feature type="domain" description="Glutamine amidotransferase" evidence="11">
    <location>
        <begin position="5"/>
        <end position="201"/>
    </location>
</feature>
<feature type="active site" description="Nucleophile" evidence="10">
    <location>
        <position position="80"/>
    </location>
</feature>
<evidence type="ECO:0000256" key="1">
    <source>
        <dbReference type="ARBA" id="ARBA00005091"/>
    </source>
</evidence>
<dbReference type="EC" id="3.5.1.2" evidence="10"/>
<dbReference type="PANTHER" id="PTHR42701:SF1">
    <property type="entry name" value="IMIDAZOLE GLYCEROL PHOSPHATE SYNTHASE SUBUNIT HISH"/>
    <property type="match status" value="1"/>
</dbReference>
<accession>A0ABU9LKE4</accession>
<organism evidence="12 13">
    <name type="scientific">Kurthia gibsonii</name>
    <dbReference type="NCBI Taxonomy" id="33946"/>
    <lineage>
        <taxon>Bacteria</taxon>
        <taxon>Bacillati</taxon>
        <taxon>Bacillota</taxon>
        <taxon>Bacilli</taxon>
        <taxon>Bacillales</taxon>
        <taxon>Caryophanaceae</taxon>
        <taxon>Kurthia</taxon>
    </lineage>
</organism>
<comment type="function">
    <text evidence="10">IGPS catalyzes the conversion of PRFAR and glutamine to IGP, AICAR and glutamate. The HisH subunit catalyzes the hydrolysis of glutamine to glutamate and ammonia as part of the synthesis of IGP and AICAR. The resulting ammonia molecule is channeled to the active site of HisF.</text>
</comment>
<gene>
    <name evidence="10 12" type="primary">hisH</name>
    <name evidence="12" type="ORF">AAF454_07770</name>
</gene>